<protein>
    <submittedName>
        <fullName evidence="2">Uncharacterized protein</fullName>
    </submittedName>
</protein>
<sequence length="21" mass="2434">MDLRSVLEPSQSHSTDQQYDP</sequence>
<feature type="compositionally biased region" description="Polar residues" evidence="1">
    <location>
        <begin position="8"/>
        <end position="21"/>
    </location>
</feature>
<evidence type="ECO:0000313" key="2">
    <source>
        <dbReference type="EMBL" id="WMV07511.1"/>
    </source>
</evidence>
<gene>
    <name evidence="2" type="ORF">MTR67_000896</name>
</gene>
<reference evidence="2" key="1">
    <citation type="submission" date="2023-08" db="EMBL/GenBank/DDBJ databases">
        <title>A de novo genome assembly of Solanum verrucosum Schlechtendal, a Mexican diploid species geographically isolated from the other diploid A-genome species in potato relatives.</title>
        <authorList>
            <person name="Hosaka K."/>
        </authorList>
    </citation>
    <scope>NUCLEOTIDE SEQUENCE</scope>
    <source>
        <tissue evidence="2">Young leaves</tissue>
    </source>
</reference>
<proteinExistence type="predicted"/>
<evidence type="ECO:0000313" key="3">
    <source>
        <dbReference type="Proteomes" id="UP001234989"/>
    </source>
</evidence>
<dbReference type="AlphaFoldDB" id="A0AAF0PRM9"/>
<dbReference type="Proteomes" id="UP001234989">
    <property type="component" value="Chromosome 1"/>
</dbReference>
<feature type="region of interest" description="Disordered" evidence="1">
    <location>
        <begin position="1"/>
        <end position="21"/>
    </location>
</feature>
<keyword evidence="3" id="KW-1185">Reference proteome</keyword>
<evidence type="ECO:0000256" key="1">
    <source>
        <dbReference type="SAM" id="MobiDB-lite"/>
    </source>
</evidence>
<accession>A0AAF0PRM9</accession>
<dbReference type="EMBL" id="CP133612">
    <property type="protein sequence ID" value="WMV07511.1"/>
    <property type="molecule type" value="Genomic_DNA"/>
</dbReference>
<organism evidence="2 3">
    <name type="scientific">Solanum verrucosum</name>
    <dbReference type="NCBI Taxonomy" id="315347"/>
    <lineage>
        <taxon>Eukaryota</taxon>
        <taxon>Viridiplantae</taxon>
        <taxon>Streptophyta</taxon>
        <taxon>Embryophyta</taxon>
        <taxon>Tracheophyta</taxon>
        <taxon>Spermatophyta</taxon>
        <taxon>Magnoliopsida</taxon>
        <taxon>eudicotyledons</taxon>
        <taxon>Gunneridae</taxon>
        <taxon>Pentapetalae</taxon>
        <taxon>asterids</taxon>
        <taxon>lamiids</taxon>
        <taxon>Solanales</taxon>
        <taxon>Solanaceae</taxon>
        <taxon>Solanoideae</taxon>
        <taxon>Solaneae</taxon>
        <taxon>Solanum</taxon>
    </lineage>
</organism>
<name>A0AAF0PRM9_SOLVR</name>